<protein>
    <submittedName>
        <fullName evidence="2">Uncharacterized protein</fullName>
    </submittedName>
</protein>
<dbReference type="AlphaFoldDB" id="A0A9D1GAS8"/>
<reference evidence="2" key="2">
    <citation type="journal article" date="2021" name="PeerJ">
        <title>Extensive microbial diversity within the chicken gut microbiome revealed by metagenomics and culture.</title>
        <authorList>
            <person name="Gilroy R."/>
            <person name="Ravi A."/>
            <person name="Getino M."/>
            <person name="Pursley I."/>
            <person name="Horton D.L."/>
            <person name="Alikhan N.F."/>
            <person name="Baker D."/>
            <person name="Gharbi K."/>
            <person name="Hall N."/>
            <person name="Watson M."/>
            <person name="Adriaenssens E.M."/>
            <person name="Foster-Nyarko E."/>
            <person name="Jarju S."/>
            <person name="Secka A."/>
            <person name="Antonio M."/>
            <person name="Oren A."/>
            <person name="Chaudhuri R.R."/>
            <person name="La Ragione R."/>
            <person name="Hildebrand F."/>
            <person name="Pallen M.J."/>
        </authorList>
    </citation>
    <scope>NUCLEOTIDE SEQUENCE</scope>
    <source>
        <strain evidence="2">CHK195-26880</strain>
    </source>
</reference>
<dbReference type="Proteomes" id="UP000886833">
    <property type="component" value="Unassembled WGS sequence"/>
</dbReference>
<keyword evidence="1" id="KW-0812">Transmembrane</keyword>
<sequence length="53" mass="5943">MKEATGELNMTVVTIVLIGVIAAFFAFFWPTIQESIQDTWNDNTSSQSNVDFN</sequence>
<accession>A0A9D1GAS8</accession>
<gene>
    <name evidence="2" type="ORF">IAB59_01315</name>
</gene>
<feature type="transmembrane region" description="Helical" evidence="1">
    <location>
        <begin position="12"/>
        <end position="32"/>
    </location>
</feature>
<keyword evidence="1" id="KW-0472">Membrane</keyword>
<proteinExistence type="predicted"/>
<keyword evidence="1" id="KW-1133">Transmembrane helix</keyword>
<reference evidence="2" key="1">
    <citation type="submission" date="2020-10" db="EMBL/GenBank/DDBJ databases">
        <authorList>
            <person name="Gilroy R."/>
        </authorList>
    </citation>
    <scope>NUCLEOTIDE SEQUENCE</scope>
    <source>
        <strain evidence="2">CHK195-26880</strain>
    </source>
</reference>
<dbReference type="EMBL" id="DVKQ01000011">
    <property type="protein sequence ID" value="HIT37102.1"/>
    <property type="molecule type" value="Genomic_DNA"/>
</dbReference>
<evidence type="ECO:0000313" key="2">
    <source>
        <dbReference type="EMBL" id="HIT37102.1"/>
    </source>
</evidence>
<evidence type="ECO:0000256" key="1">
    <source>
        <dbReference type="SAM" id="Phobius"/>
    </source>
</evidence>
<comment type="caution">
    <text evidence="2">The sequence shown here is derived from an EMBL/GenBank/DDBJ whole genome shotgun (WGS) entry which is preliminary data.</text>
</comment>
<evidence type="ECO:0000313" key="3">
    <source>
        <dbReference type="Proteomes" id="UP000886833"/>
    </source>
</evidence>
<name>A0A9D1GAS8_9FIRM</name>
<organism evidence="2 3">
    <name type="scientific">Candidatus Onthousia faecipullorum</name>
    <dbReference type="NCBI Taxonomy" id="2840887"/>
    <lineage>
        <taxon>Bacteria</taxon>
        <taxon>Bacillati</taxon>
        <taxon>Bacillota</taxon>
        <taxon>Bacilli</taxon>
        <taxon>Candidatus Onthousia</taxon>
    </lineage>
</organism>